<sequence length="33" mass="3824">MEHFSMLLIVVWRTHSEDVLNGGFVFPYIDLGT</sequence>
<evidence type="ECO:0000313" key="1">
    <source>
        <dbReference type="EMBL" id="MBX47155.1"/>
    </source>
</evidence>
<accession>A0A2P2NXF7</accession>
<dbReference type="AlphaFoldDB" id="A0A2P2NXF7"/>
<organism evidence="1">
    <name type="scientific">Rhizophora mucronata</name>
    <name type="common">Asiatic mangrove</name>
    <dbReference type="NCBI Taxonomy" id="61149"/>
    <lineage>
        <taxon>Eukaryota</taxon>
        <taxon>Viridiplantae</taxon>
        <taxon>Streptophyta</taxon>
        <taxon>Embryophyta</taxon>
        <taxon>Tracheophyta</taxon>
        <taxon>Spermatophyta</taxon>
        <taxon>Magnoliopsida</taxon>
        <taxon>eudicotyledons</taxon>
        <taxon>Gunneridae</taxon>
        <taxon>Pentapetalae</taxon>
        <taxon>rosids</taxon>
        <taxon>fabids</taxon>
        <taxon>Malpighiales</taxon>
        <taxon>Rhizophoraceae</taxon>
        <taxon>Rhizophora</taxon>
    </lineage>
</organism>
<dbReference type="EMBL" id="GGEC01066671">
    <property type="protein sequence ID" value="MBX47155.1"/>
    <property type="molecule type" value="Transcribed_RNA"/>
</dbReference>
<protein>
    <submittedName>
        <fullName evidence="1">Uncharacterized protein</fullName>
    </submittedName>
</protein>
<proteinExistence type="predicted"/>
<name>A0A2P2NXF7_RHIMU</name>
<reference evidence="1" key="1">
    <citation type="submission" date="2018-02" db="EMBL/GenBank/DDBJ databases">
        <title>Rhizophora mucronata_Transcriptome.</title>
        <authorList>
            <person name="Meera S.P."/>
            <person name="Sreeshan A."/>
            <person name="Augustine A."/>
        </authorList>
    </citation>
    <scope>NUCLEOTIDE SEQUENCE</scope>
    <source>
        <tissue evidence="1">Leaf</tissue>
    </source>
</reference>